<dbReference type="GO" id="GO:0004712">
    <property type="term" value="F:protein serine/threonine/tyrosine kinase activity"/>
    <property type="evidence" value="ECO:0007669"/>
    <property type="project" value="TreeGrafter"/>
</dbReference>
<feature type="domain" description="Protein kinase" evidence="8">
    <location>
        <begin position="246"/>
        <end position="532"/>
    </location>
</feature>
<dbReference type="Gene3D" id="1.10.510.10">
    <property type="entry name" value="Transferase(Phosphotransferase) domain 1"/>
    <property type="match status" value="1"/>
</dbReference>
<dbReference type="EMBL" id="ML992502">
    <property type="protein sequence ID" value="KAF2226662.1"/>
    <property type="molecule type" value="Genomic_DNA"/>
</dbReference>
<feature type="compositionally biased region" description="Gly residues" evidence="7">
    <location>
        <begin position="82"/>
        <end position="92"/>
    </location>
</feature>
<keyword evidence="4 9" id="KW-0418">Kinase</keyword>
<keyword evidence="5 6" id="KW-0067">ATP-binding</keyword>
<evidence type="ECO:0000259" key="8">
    <source>
        <dbReference type="PROSITE" id="PS50011"/>
    </source>
</evidence>
<sequence length="591" mass="64546">MTTAYYSHRPPLRRNSPLSVFAQDNGFAADAPMIQRIDVGDSSDDDLPQPMKFSALTKALLESDAPGQLSSPKQESGYNGIDRGGSRGGHTGASGDTTHPPGSMRVKRAPVGTGSFLRGAPVRRGFRRRDSDDHPSPNEEFESLAQVGANESAKDDPKADLLSSNKMASSGEQPAQRPRSRASSRATPKNSPRRALGALSANTPQRPAPPPPPKMTVLDTATKTAGASASKSKKRRAHIVLNGKLFTQLGRLGRGGSSDVYCVMAENHKLFALKRVKLADCDENTVNGYKGEIDLLQKLSDIDRVIRLYDYEVDDTRGILSVLMERGEGDLNRILSTAMSVTEPKLDTCFVRWWWKEMLECVQSVHERDIVHSDLKPANFVIVQGGLKLIDFGIANAIETDHTVNVHREQHVGTPNYMSPESIIDSNAGSRNGSRTGEGRLMRLGKPSDVWSLGCILYQMVYGRPPFAHITNQMTKVFAITNPKEDIAYPEKGLGGVVVPASLRGTLRRCLQRDPSARPTVAQLLGEGDQWIYPEAEGRVPIGEELLGVIIGKVVERCKRGEKVGEEEIRALAGGYMGRVREMLEMEGTGK</sequence>
<dbReference type="PROSITE" id="PS00108">
    <property type="entry name" value="PROTEIN_KINASE_ST"/>
    <property type="match status" value="1"/>
</dbReference>
<dbReference type="GO" id="GO:0098813">
    <property type="term" value="P:nuclear chromosome segregation"/>
    <property type="evidence" value="ECO:0007669"/>
    <property type="project" value="UniProtKB-ARBA"/>
</dbReference>
<dbReference type="PROSITE" id="PS50011">
    <property type="entry name" value="PROTEIN_KINASE_DOM"/>
    <property type="match status" value="1"/>
</dbReference>
<dbReference type="InterPro" id="IPR008271">
    <property type="entry name" value="Ser/Thr_kinase_AS"/>
</dbReference>
<evidence type="ECO:0000313" key="9">
    <source>
        <dbReference type="EMBL" id="KAF2226662.1"/>
    </source>
</evidence>
<dbReference type="FunFam" id="3.30.200.20:FF:000131">
    <property type="entry name" value="Dual specificity protein kinase TTK"/>
    <property type="match status" value="1"/>
</dbReference>
<dbReference type="GO" id="GO:0034501">
    <property type="term" value="P:protein localization to kinetochore"/>
    <property type="evidence" value="ECO:0007669"/>
    <property type="project" value="TreeGrafter"/>
</dbReference>
<keyword evidence="10" id="KW-1185">Reference proteome</keyword>
<feature type="compositionally biased region" description="Basic and acidic residues" evidence="7">
    <location>
        <begin position="128"/>
        <end position="137"/>
    </location>
</feature>
<dbReference type="PROSITE" id="PS00107">
    <property type="entry name" value="PROTEIN_KINASE_ATP"/>
    <property type="match status" value="1"/>
</dbReference>
<keyword evidence="2" id="KW-0808">Transferase</keyword>
<evidence type="ECO:0000256" key="6">
    <source>
        <dbReference type="PROSITE-ProRule" id="PRU10141"/>
    </source>
</evidence>
<feature type="binding site" evidence="6">
    <location>
        <position position="274"/>
    </location>
    <ligand>
        <name>ATP</name>
        <dbReference type="ChEBI" id="CHEBI:30616"/>
    </ligand>
</feature>
<evidence type="ECO:0000256" key="7">
    <source>
        <dbReference type="SAM" id="MobiDB-lite"/>
    </source>
</evidence>
<dbReference type="GO" id="GO:0000776">
    <property type="term" value="C:kinetochore"/>
    <property type="evidence" value="ECO:0007669"/>
    <property type="project" value="TreeGrafter"/>
</dbReference>
<dbReference type="GO" id="GO:0004674">
    <property type="term" value="F:protein serine/threonine kinase activity"/>
    <property type="evidence" value="ECO:0007669"/>
    <property type="project" value="UniProtKB-KW"/>
</dbReference>
<evidence type="ECO:0000256" key="1">
    <source>
        <dbReference type="ARBA" id="ARBA00022527"/>
    </source>
</evidence>
<feature type="compositionally biased region" description="Polar residues" evidence="7">
    <location>
        <begin position="416"/>
        <end position="435"/>
    </location>
</feature>
<dbReference type="PANTHER" id="PTHR22974:SF21">
    <property type="entry name" value="DUAL SPECIFICITY PROTEIN KINASE TTK"/>
    <property type="match status" value="1"/>
</dbReference>
<dbReference type="AlphaFoldDB" id="A0A6A6GLM6"/>
<dbReference type="GO" id="GO:0007094">
    <property type="term" value="P:mitotic spindle assembly checkpoint signaling"/>
    <property type="evidence" value="ECO:0007669"/>
    <property type="project" value="TreeGrafter"/>
</dbReference>
<evidence type="ECO:0000256" key="4">
    <source>
        <dbReference type="ARBA" id="ARBA00022777"/>
    </source>
</evidence>
<evidence type="ECO:0000313" key="10">
    <source>
        <dbReference type="Proteomes" id="UP000799538"/>
    </source>
</evidence>
<dbReference type="GO" id="GO:0005524">
    <property type="term" value="F:ATP binding"/>
    <property type="evidence" value="ECO:0007669"/>
    <property type="project" value="UniProtKB-UniRule"/>
</dbReference>
<keyword evidence="1" id="KW-0723">Serine/threonine-protein kinase</keyword>
<dbReference type="PANTHER" id="PTHR22974">
    <property type="entry name" value="MIXED LINEAGE PROTEIN KINASE"/>
    <property type="match status" value="1"/>
</dbReference>
<protein>
    <submittedName>
        <fullName evidence="9">Kinase-like domain-containing protein</fullName>
    </submittedName>
</protein>
<gene>
    <name evidence="9" type="ORF">BDZ85DRAFT_230204</name>
</gene>
<name>A0A6A6GLM6_9PEZI</name>
<evidence type="ECO:0000256" key="3">
    <source>
        <dbReference type="ARBA" id="ARBA00022741"/>
    </source>
</evidence>
<dbReference type="Gene3D" id="3.30.200.20">
    <property type="entry name" value="Phosphorylase Kinase, domain 1"/>
    <property type="match status" value="1"/>
</dbReference>
<evidence type="ECO:0000256" key="5">
    <source>
        <dbReference type="ARBA" id="ARBA00022840"/>
    </source>
</evidence>
<dbReference type="Proteomes" id="UP000799538">
    <property type="component" value="Unassembled WGS sequence"/>
</dbReference>
<dbReference type="InterPro" id="IPR000719">
    <property type="entry name" value="Prot_kinase_dom"/>
</dbReference>
<feature type="region of interest" description="Disordered" evidence="7">
    <location>
        <begin position="415"/>
        <end position="441"/>
    </location>
</feature>
<dbReference type="InterPro" id="IPR027084">
    <property type="entry name" value="Mps1_cat"/>
</dbReference>
<dbReference type="SMART" id="SM00220">
    <property type="entry name" value="S_TKc"/>
    <property type="match status" value="1"/>
</dbReference>
<feature type="compositionally biased region" description="Low complexity" evidence="7">
    <location>
        <begin position="220"/>
        <end position="230"/>
    </location>
</feature>
<keyword evidence="3 6" id="KW-0547">Nucleotide-binding</keyword>
<feature type="compositionally biased region" description="Low complexity" evidence="7">
    <location>
        <begin position="173"/>
        <end position="186"/>
    </location>
</feature>
<dbReference type="InterPro" id="IPR017441">
    <property type="entry name" value="Protein_kinase_ATP_BS"/>
</dbReference>
<reference evidence="10" key="1">
    <citation type="journal article" date="2020" name="Stud. Mycol.">
        <title>101 Dothideomycetes genomes: A test case for predicting lifestyles and emergence of pathogens.</title>
        <authorList>
            <person name="Haridas S."/>
            <person name="Albert R."/>
            <person name="Binder M."/>
            <person name="Bloem J."/>
            <person name="LaButti K."/>
            <person name="Salamov A."/>
            <person name="Andreopoulos B."/>
            <person name="Baker S."/>
            <person name="Barry K."/>
            <person name="Bills G."/>
            <person name="Bluhm B."/>
            <person name="Cannon C."/>
            <person name="Castanera R."/>
            <person name="Culley D."/>
            <person name="Daum C."/>
            <person name="Ezra D."/>
            <person name="Gonzalez J."/>
            <person name="Henrissat B."/>
            <person name="Kuo A."/>
            <person name="Liang C."/>
            <person name="Lipzen A."/>
            <person name="Lutzoni F."/>
            <person name="Magnuson J."/>
            <person name="Mondo S."/>
            <person name="Nolan M."/>
            <person name="Ohm R."/>
            <person name="Pangilinan J."/>
            <person name="Park H.-J."/>
            <person name="Ramirez L."/>
            <person name="Alfaro M."/>
            <person name="Sun H."/>
            <person name="Tritt A."/>
            <person name="Yoshinaga Y."/>
            <person name="Zwiers L.-H."/>
            <person name="Turgeon B."/>
            <person name="Goodwin S."/>
            <person name="Spatafora J."/>
            <person name="Crous P."/>
            <person name="Grigoriev I."/>
        </authorList>
    </citation>
    <scope>NUCLEOTIDE SEQUENCE [LARGE SCALE GENOMIC DNA]</scope>
    <source>
        <strain evidence="10">CECT 20119</strain>
    </source>
</reference>
<dbReference type="OrthoDB" id="20524at2759"/>
<dbReference type="GO" id="GO:0033316">
    <property type="term" value="P:meiotic spindle assembly checkpoint signaling"/>
    <property type="evidence" value="ECO:0007669"/>
    <property type="project" value="TreeGrafter"/>
</dbReference>
<dbReference type="CDD" id="cd14131">
    <property type="entry name" value="PKc_Mps1"/>
    <property type="match status" value="1"/>
</dbReference>
<feature type="region of interest" description="Disordered" evidence="7">
    <location>
        <begin position="63"/>
        <end position="234"/>
    </location>
</feature>
<evidence type="ECO:0000256" key="2">
    <source>
        <dbReference type="ARBA" id="ARBA00022679"/>
    </source>
</evidence>
<dbReference type="Pfam" id="PF00069">
    <property type="entry name" value="Pkinase"/>
    <property type="match status" value="1"/>
</dbReference>
<dbReference type="FunFam" id="1.10.510.10:FF:000377">
    <property type="entry name" value="Checkpoint protein kinase"/>
    <property type="match status" value="1"/>
</dbReference>
<feature type="compositionally biased region" description="Polar residues" evidence="7">
    <location>
        <begin position="162"/>
        <end position="172"/>
    </location>
</feature>
<dbReference type="GO" id="GO:0005634">
    <property type="term" value="C:nucleus"/>
    <property type="evidence" value="ECO:0007669"/>
    <property type="project" value="TreeGrafter"/>
</dbReference>
<proteinExistence type="predicted"/>
<accession>A0A6A6GLM6</accession>
<dbReference type="InterPro" id="IPR011009">
    <property type="entry name" value="Kinase-like_dom_sf"/>
</dbReference>
<organism evidence="9 10">
    <name type="scientific">Elsinoe ampelina</name>
    <dbReference type="NCBI Taxonomy" id="302913"/>
    <lineage>
        <taxon>Eukaryota</taxon>
        <taxon>Fungi</taxon>
        <taxon>Dikarya</taxon>
        <taxon>Ascomycota</taxon>
        <taxon>Pezizomycotina</taxon>
        <taxon>Dothideomycetes</taxon>
        <taxon>Dothideomycetidae</taxon>
        <taxon>Myriangiales</taxon>
        <taxon>Elsinoaceae</taxon>
        <taxon>Elsinoe</taxon>
    </lineage>
</organism>
<dbReference type="SUPFAM" id="SSF56112">
    <property type="entry name" value="Protein kinase-like (PK-like)"/>
    <property type="match status" value="1"/>
</dbReference>